<evidence type="ECO:0000313" key="1">
    <source>
        <dbReference type="EMBL" id="QHS83700.1"/>
    </source>
</evidence>
<reference evidence="1" key="1">
    <citation type="journal article" date="2020" name="Nature">
        <title>Giant virus diversity and host interactions through global metagenomics.</title>
        <authorList>
            <person name="Schulz F."/>
            <person name="Roux S."/>
            <person name="Paez-Espino D."/>
            <person name="Jungbluth S."/>
            <person name="Walsh D.A."/>
            <person name="Denef V.J."/>
            <person name="McMahon K.D."/>
            <person name="Konstantinidis K.T."/>
            <person name="Eloe-Fadrosh E.A."/>
            <person name="Kyrpides N.C."/>
            <person name="Woyke T."/>
        </authorList>
    </citation>
    <scope>NUCLEOTIDE SEQUENCE</scope>
    <source>
        <strain evidence="1">GVMAG-S-ERX555961-36</strain>
    </source>
</reference>
<protein>
    <submittedName>
        <fullName evidence="1">Uncharacterized protein</fullName>
    </submittedName>
</protein>
<sequence>MNLPFEIVKEICDYAGLCCYICEQQLYPWNMIANSKFLLCNKECYV</sequence>
<dbReference type="EMBL" id="MN738762">
    <property type="protein sequence ID" value="QHS83700.1"/>
    <property type="molecule type" value="Genomic_DNA"/>
</dbReference>
<organism evidence="1">
    <name type="scientific">viral metagenome</name>
    <dbReference type="NCBI Taxonomy" id="1070528"/>
    <lineage>
        <taxon>unclassified sequences</taxon>
        <taxon>metagenomes</taxon>
        <taxon>organismal metagenomes</taxon>
    </lineage>
</organism>
<accession>A0A6C0AWG7</accession>
<dbReference type="AlphaFoldDB" id="A0A6C0AWG7"/>
<proteinExistence type="predicted"/>
<name>A0A6C0AWG7_9ZZZZ</name>